<sequence length="92" mass="10197">MYGSACTGLRVNCPNRMLSADQKAMADVKDYTQDSTSGNGVSADGCSLSAEEFTGCELQRQRHRSQGSDVMHSVEPEDRFDRVDTQDAWKLF</sequence>
<protein>
    <submittedName>
        <fullName evidence="2 4">Uncharacterized protein</fullName>
    </submittedName>
</protein>
<reference evidence="4" key="1">
    <citation type="submission" date="2016-06" db="UniProtKB">
        <authorList>
            <consortium name="WormBaseParasite"/>
        </authorList>
    </citation>
    <scope>IDENTIFICATION</scope>
</reference>
<evidence type="ECO:0000256" key="1">
    <source>
        <dbReference type="SAM" id="MobiDB-lite"/>
    </source>
</evidence>
<reference evidence="2 3" key="2">
    <citation type="submission" date="2018-11" db="EMBL/GenBank/DDBJ databases">
        <authorList>
            <consortium name="Pathogen Informatics"/>
        </authorList>
    </citation>
    <scope>NUCLEOTIDE SEQUENCE [LARGE SCALE GENOMIC DNA]</scope>
    <source>
        <strain evidence="2 3">NST_G2</strain>
    </source>
</reference>
<name>A0A183SIA6_SCHSO</name>
<dbReference type="EMBL" id="UYSU01032701">
    <property type="protein sequence ID" value="VDL90339.1"/>
    <property type="molecule type" value="Genomic_DNA"/>
</dbReference>
<evidence type="ECO:0000313" key="4">
    <source>
        <dbReference type="WBParaSite" id="SSLN_0000409301-mRNA-1"/>
    </source>
</evidence>
<evidence type="ECO:0000313" key="3">
    <source>
        <dbReference type="Proteomes" id="UP000275846"/>
    </source>
</evidence>
<keyword evidence="3" id="KW-1185">Reference proteome</keyword>
<evidence type="ECO:0000313" key="2">
    <source>
        <dbReference type="EMBL" id="VDL90339.1"/>
    </source>
</evidence>
<organism evidence="4">
    <name type="scientific">Schistocephalus solidus</name>
    <name type="common">Tapeworm</name>
    <dbReference type="NCBI Taxonomy" id="70667"/>
    <lineage>
        <taxon>Eukaryota</taxon>
        <taxon>Metazoa</taxon>
        <taxon>Spiralia</taxon>
        <taxon>Lophotrochozoa</taxon>
        <taxon>Platyhelminthes</taxon>
        <taxon>Cestoda</taxon>
        <taxon>Eucestoda</taxon>
        <taxon>Diphyllobothriidea</taxon>
        <taxon>Diphyllobothriidae</taxon>
        <taxon>Schistocephalus</taxon>
    </lineage>
</organism>
<proteinExistence type="predicted"/>
<dbReference type="Proteomes" id="UP000275846">
    <property type="component" value="Unassembled WGS sequence"/>
</dbReference>
<feature type="region of interest" description="Disordered" evidence="1">
    <location>
        <begin position="60"/>
        <end position="79"/>
    </location>
</feature>
<gene>
    <name evidence="2" type="ORF">SSLN_LOCUS3954</name>
</gene>
<dbReference type="WBParaSite" id="SSLN_0000409301-mRNA-1">
    <property type="protein sequence ID" value="SSLN_0000409301-mRNA-1"/>
    <property type="gene ID" value="SSLN_0000409301"/>
</dbReference>
<accession>A0A183SIA6</accession>
<dbReference type="AlphaFoldDB" id="A0A183SIA6"/>